<protein>
    <recommendedName>
        <fullName evidence="9">Zn(2)-C6 fungal-type domain-containing protein</fullName>
    </recommendedName>
</protein>
<accession>A0AAD4GTB8</accession>
<feature type="compositionally biased region" description="Polar residues" evidence="7">
    <location>
        <begin position="101"/>
        <end position="118"/>
    </location>
</feature>
<evidence type="ECO:0000313" key="11">
    <source>
        <dbReference type="Proteomes" id="UP001194746"/>
    </source>
</evidence>
<keyword evidence="4" id="KW-0804">Transcription</keyword>
<dbReference type="Pfam" id="PF00172">
    <property type="entry name" value="Zn_clus"/>
    <property type="match status" value="1"/>
</dbReference>
<dbReference type="Gene3D" id="4.10.240.10">
    <property type="entry name" value="Zn(2)-C6 fungal-type DNA-binding domain"/>
    <property type="match status" value="1"/>
</dbReference>
<keyword evidence="5" id="KW-0539">Nucleus</keyword>
<evidence type="ECO:0000259" key="9">
    <source>
        <dbReference type="PROSITE" id="PS50048"/>
    </source>
</evidence>
<dbReference type="InterPro" id="IPR001138">
    <property type="entry name" value="Zn2Cys6_DnaBD"/>
</dbReference>
<dbReference type="InterPro" id="IPR007219">
    <property type="entry name" value="XnlR_reg_dom"/>
</dbReference>
<dbReference type="PANTHER" id="PTHR46910">
    <property type="entry name" value="TRANSCRIPTION FACTOR PDR1"/>
    <property type="match status" value="1"/>
</dbReference>
<gene>
    <name evidence="10" type="ORF">FE257_008644</name>
</gene>
<dbReference type="PROSITE" id="PS50048">
    <property type="entry name" value="ZN2_CY6_FUNGAL_2"/>
    <property type="match status" value="1"/>
</dbReference>
<evidence type="ECO:0000256" key="4">
    <source>
        <dbReference type="ARBA" id="ARBA00023163"/>
    </source>
</evidence>
<feature type="region of interest" description="Disordered" evidence="7">
    <location>
        <begin position="94"/>
        <end position="141"/>
    </location>
</feature>
<dbReference type="EMBL" id="VCAU01000046">
    <property type="protein sequence ID" value="KAF9888537.1"/>
    <property type="molecule type" value="Genomic_DNA"/>
</dbReference>
<dbReference type="CDD" id="cd00067">
    <property type="entry name" value="GAL4"/>
    <property type="match status" value="1"/>
</dbReference>
<feature type="transmembrane region" description="Helical" evidence="8">
    <location>
        <begin position="578"/>
        <end position="599"/>
    </location>
</feature>
<dbReference type="Proteomes" id="UP001194746">
    <property type="component" value="Unassembled WGS sequence"/>
</dbReference>
<dbReference type="AlphaFoldDB" id="A0AAD4GTB8"/>
<dbReference type="SMART" id="SM00906">
    <property type="entry name" value="Fungal_trans"/>
    <property type="match status" value="1"/>
</dbReference>
<keyword evidence="1" id="KW-0479">Metal-binding</keyword>
<reference evidence="10" key="1">
    <citation type="journal article" date="2019" name="Beilstein J. Org. Chem.">
        <title>Nanangenines: drimane sesquiterpenoids as the dominant metabolite cohort of a novel Australian fungus, Aspergillus nanangensis.</title>
        <authorList>
            <person name="Lacey H.J."/>
            <person name="Gilchrist C.L.M."/>
            <person name="Crombie A."/>
            <person name="Kalaitzis J.A."/>
            <person name="Vuong D."/>
            <person name="Rutledge P.J."/>
            <person name="Turner P."/>
            <person name="Pitt J.I."/>
            <person name="Lacey E."/>
            <person name="Chooi Y.H."/>
            <person name="Piggott A.M."/>
        </authorList>
    </citation>
    <scope>NUCLEOTIDE SEQUENCE</scope>
    <source>
        <strain evidence="10">MST-FP2251</strain>
    </source>
</reference>
<dbReference type="GO" id="GO:0000981">
    <property type="term" value="F:DNA-binding transcription factor activity, RNA polymerase II-specific"/>
    <property type="evidence" value="ECO:0007669"/>
    <property type="project" value="InterPro"/>
</dbReference>
<organism evidence="10 11">
    <name type="scientific">Aspergillus nanangensis</name>
    <dbReference type="NCBI Taxonomy" id="2582783"/>
    <lineage>
        <taxon>Eukaryota</taxon>
        <taxon>Fungi</taxon>
        <taxon>Dikarya</taxon>
        <taxon>Ascomycota</taxon>
        <taxon>Pezizomycotina</taxon>
        <taxon>Eurotiomycetes</taxon>
        <taxon>Eurotiomycetidae</taxon>
        <taxon>Eurotiales</taxon>
        <taxon>Aspergillaceae</taxon>
        <taxon>Aspergillus</taxon>
        <taxon>Aspergillus subgen. Circumdati</taxon>
    </lineage>
</organism>
<dbReference type="GO" id="GO:0006351">
    <property type="term" value="P:DNA-templated transcription"/>
    <property type="evidence" value="ECO:0007669"/>
    <property type="project" value="InterPro"/>
</dbReference>
<feature type="domain" description="Zn(2)-C6 fungal-type" evidence="9">
    <location>
        <begin position="20"/>
        <end position="49"/>
    </location>
</feature>
<dbReference type="Pfam" id="PF04082">
    <property type="entry name" value="Fungal_trans"/>
    <property type="match status" value="1"/>
</dbReference>
<name>A0AAD4GTB8_ASPNN</name>
<dbReference type="PROSITE" id="PS00463">
    <property type="entry name" value="ZN2_CY6_FUNGAL_1"/>
    <property type="match status" value="1"/>
</dbReference>
<reference evidence="10" key="2">
    <citation type="submission" date="2020-02" db="EMBL/GenBank/DDBJ databases">
        <authorList>
            <person name="Gilchrist C.L.M."/>
            <person name="Chooi Y.-H."/>
        </authorList>
    </citation>
    <scope>NUCLEOTIDE SEQUENCE</scope>
    <source>
        <strain evidence="10">MST-FP2251</strain>
    </source>
</reference>
<keyword evidence="2" id="KW-0805">Transcription regulation</keyword>
<dbReference type="PANTHER" id="PTHR46910:SF5">
    <property type="entry name" value="ZN(II)2CYS6 TRANSCRIPTION FACTOR (EUROFUNG)"/>
    <property type="match status" value="1"/>
</dbReference>
<keyword evidence="8" id="KW-1133">Transmembrane helix</keyword>
<evidence type="ECO:0000256" key="7">
    <source>
        <dbReference type="SAM" id="MobiDB-lite"/>
    </source>
</evidence>
<dbReference type="InterPro" id="IPR050987">
    <property type="entry name" value="AtrR-like"/>
</dbReference>
<comment type="caution">
    <text evidence="10">The sequence shown here is derived from an EMBL/GenBank/DDBJ whole genome shotgun (WGS) entry which is preliminary data.</text>
</comment>
<keyword evidence="11" id="KW-1185">Reference proteome</keyword>
<dbReference type="GO" id="GO:0008270">
    <property type="term" value="F:zinc ion binding"/>
    <property type="evidence" value="ECO:0007669"/>
    <property type="project" value="InterPro"/>
</dbReference>
<dbReference type="SUPFAM" id="SSF57701">
    <property type="entry name" value="Zn2/Cys6 DNA-binding domain"/>
    <property type="match status" value="1"/>
</dbReference>
<evidence type="ECO:0000256" key="6">
    <source>
        <dbReference type="SAM" id="Coils"/>
    </source>
</evidence>
<evidence type="ECO:0000256" key="2">
    <source>
        <dbReference type="ARBA" id="ARBA00023015"/>
    </source>
</evidence>
<keyword evidence="8" id="KW-0812">Transmembrane</keyword>
<evidence type="ECO:0000256" key="3">
    <source>
        <dbReference type="ARBA" id="ARBA00023125"/>
    </source>
</evidence>
<keyword evidence="3" id="KW-0238">DNA-binding</keyword>
<keyword evidence="8" id="KW-0472">Membrane</keyword>
<dbReference type="SMART" id="SM00066">
    <property type="entry name" value="GAL4"/>
    <property type="match status" value="1"/>
</dbReference>
<evidence type="ECO:0000313" key="10">
    <source>
        <dbReference type="EMBL" id="KAF9888537.1"/>
    </source>
</evidence>
<evidence type="ECO:0000256" key="1">
    <source>
        <dbReference type="ARBA" id="ARBA00022723"/>
    </source>
</evidence>
<keyword evidence="6" id="KW-0175">Coiled coil</keyword>
<evidence type="ECO:0000256" key="5">
    <source>
        <dbReference type="ARBA" id="ARBA00023242"/>
    </source>
</evidence>
<dbReference type="GO" id="GO:0003677">
    <property type="term" value="F:DNA binding"/>
    <property type="evidence" value="ECO:0007669"/>
    <property type="project" value="UniProtKB-KW"/>
</dbReference>
<proteinExistence type="predicted"/>
<dbReference type="InterPro" id="IPR036864">
    <property type="entry name" value="Zn2-C6_fun-type_DNA-bd_sf"/>
</dbReference>
<feature type="coiled-coil region" evidence="6">
    <location>
        <begin position="64"/>
        <end position="91"/>
    </location>
</feature>
<sequence>MPQDNTALVQASSPPTMARACDLCCRRKIRCERTFPCSNCQRMGVDCKISRRTTREKRKRTLISAEYEQKIDQIDQRLARLSRLVERLHADSLGLPKTTDHSVPSHPSLNSTVLSTLSRGPPDTTVTERDTRSPNNAPVAQPEHLAENEALVEGQSSLAAHSEFAIDFLHNIVGFHLAGKDGPKITHLLDTLRHMIDSFHQQRLSPKLLFPLAKSASTRDREGCPMAPLEETFARWGLMSGYGFGLLARCGVYTSMLLEMNNIGYLCISHVLAPRSLSDLCLKIYFSKEHSDVEFMIVNASLLCLSDDSPDDTNGAERFRLTCRTNLEAVLSGLSLYVKADYDMILALVLGAVYAIDISNPSLAWTLVSTASQLCHYLSLHTSAGCSGASPQAVTQRALLFWTVYFFEKTLCLRLGRSSTIPDCDITAPWPGDVQISPFPALKYCHQQVRLASLAGSIYEQLYSANALQLSVEARTNRALELVEQLDKHAADTREANELLGRSMTDDHDKEQLQFIFASDEIMRLSMVTLVHRVVPVQPDSITTFNKDCVSSARAALECHRDFVTGLAARNLPLVSAYITWTILYTPFVPFIVLFCHVIETGDKEDISRMRTFVTSIEGSCHHSWAIAKHHRLFQVFLSVAEHYTKLMSSSTPMEEEQRMLKSQVDAQLSALGLHPTGSFTAGHPTLETAPSAPLEMEFPGQISTSLGQDWSQQGLFLGNWFSFNQQMMGLMDQGDLPL</sequence>
<dbReference type="GO" id="GO:0009893">
    <property type="term" value="P:positive regulation of metabolic process"/>
    <property type="evidence" value="ECO:0007669"/>
    <property type="project" value="UniProtKB-ARBA"/>
</dbReference>
<evidence type="ECO:0000256" key="8">
    <source>
        <dbReference type="SAM" id="Phobius"/>
    </source>
</evidence>
<dbReference type="CDD" id="cd12148">
    <property type="entry name" value="fungal_TF_MHR"/>
    <property type="match status" value="1"/>
</dbReference>